<accession>A0A2I0KFM1</accession>
<proteinExistence type="predicted"/>
<dbReference type="Proteomes" id="UP000233551">
    <property type="component" value="Unassembled WGS sequence"/>
</dbReference>
<dbReference type="EMBL" id="PGOL01000621">
    <property type="protein sequence ID" value="PKI67305.1"/>
    <property type="molecule type" value="Genomic_DNA"/>
</dbReference>
<reference evidence="1 2" key="1">
    <citation type="submission" date="2017-11" db="EMBL/GenBank/DDBJ databases">
        <title>De-novo sequencing of pomegranate (Punica granatum L.) genome.</title>
        <authorList>
            <person name="Akparov Z."/>
            <person name="Amiraslanov A."/>
            <person name="Hajiyeva S."/>
            <person name="Abbasov M."/>
            <person name="Kaur K."/>
            <person name="Hamwieh A."/>
            <person name="Solovyev V."/>
            <person name="Salamov A."/>
            <person name="Braich B."/>
            <person name="Kosarev P."/>
            <person name="Mahmoud A."/>
            <person name="Hajiyev E."/>
            <person name="Babayeva S."/>
            <person name="Izzatullayeva V."/>
            <person name="Mammadov A."/>
            <person name="Mammadov A."/>
            <person name="Sharifova S."/>
            <person name="Ojaghi J."/>
            <person name="Eynullazada K."/>
            <person name="Bayramov B."/>
            <person name="Abdulazimova A."/>
            <person name="Shahmuradov I."/>
        </authorList>
    </citation>
    <scope>NUCLEOTIDE SEQUENCE [LARGE SCALE GENOMIC DNA]</scope>
    <source>
        <strain evidence="2">cv. AG2017</strain>
        <tissue evidence="1">Leaf</tissue>
    </source>
</reference>
<sequence>MASKRVGKAPVSVDYALEFCDSNGRCIIDVHEEMIPTSPISTCFAFVDDLVTWGLGSRIFSIRALGVVGIGWRRPWALTFRQMSSQRENPLERGHFPPERHSGDLNDLCSVTRHNLPSPRGPWDWLGLISGTDN</sequence>
<protein>
    <submittedName>
        <fullName evidence="1">Uncharacterized protein</fullName>
    </submittedName>
</protein>
<organism evidence="1 2">
    <name type="scientific">Punica granatum</name>
    <name type="common">Pomegranate</name>
    <dbReference type="NCBI Taxonomy" id="22663"/>
    <lineage>
        <taxon>Eukaryota</taxon>
        <taxon>Viridiplantae</taxon>
        <taxon>Streptophyta</taxon>
        <taxon>Embryophyta</taxon>
        <taxon>Tracheophyta</taxon>
        <taxon>Spermatophyta</taxon>
        <taxon>Magnoliopsida</taxon>
        <taxon>eudicotyledons</taxon>
        <taxon>Gunneridae</taxon>
        <taxon>Pentapetalae</taxon>
        <taxon>rosids</taxon>
        <taxon>malvids</taxon>
        <taxon>Myrtales</taxon>
        <taxon>Lythraceae</taxon>
        <taxon>Punica</taxon>
    </lineage>
</organism>
<name>A0A2I0KFM1_PUNGR</name>
<comment type="caution">
    <text evidence="1">The sequence shown here is derived from an EMBL/GenBank/DDBJ whole genome shotgun (WGS) entry which is preliminary data.</text>
</comment>
<evidence type="ECO:0000313" key="1">
    <source>
        <dbReference type="EMBL" id="PKI67305.1"/>
    </source>
</evidence>
<dbReference type="AlphaFoldDB" id="A0A2I0KFM1"/>
<evidence type="ECO:0000313" key="2">
    <source>
        <dbReference type="Proteomes" id="UP000233551"/>
    </source>
</evidence>
<gene>
    <name evidence="1" type="ORF">CRG98_012322</name>
</gene>
<keyword evidence="2" id="KW-1185">Reference proteome</keyword>